<dbReference type="EMBL" id="JAAALK010000283">
    <property type="protein sequence ID" value="KAG8069644.1"/>
    <property type="molecule type" value="Genomic_DNA"/>
</dbReference>
<gene>
    <name evidence="2" type="ORF">GUJ93_ZPchr0006g42064</name>
</gene>
<feature type="region of interest" description="Disordered" evidence="1">
    <location>
        <begin position="29"/>
        <end position="109"/>
    </location>
</feature>
<feature type="compositionally biased region" description="Low complexity" evidence="1">
    <location>
        <begin position="67"/>
        <end position="78"/>
    </location>
</feature>
<accession>A0A8J5SNC9</accession>
<evidence type="ECO:0000313" key="3">
    <source>
        <dbReference type="Proteomes" id="UP000729402"/>
    </source>
</evidence>
<feature type="compositionally biased region" description="Basic and acidic residues" evidence="1">
    <location>
        <begin position="56"/>
        <end position="66"/>
    </location>
</feature>
<comment type="caution">
    <text evidence="2">The sequence shown here is derived from an EMBL/GenBank/DDBJ whole genome shotgun (WGS) entry which is preliminary data.</text>
</comment>
<reference evidence="2" key="1">
    <citation type="journal article" date="2021" name="bioRxiv">
        <title>Whole Genome Assembly and Annotation of Northern Wild Rice, Zizania palustris L., Supports a Whole Genome Duplication in the Zizania Genus.</title>
        <authorList>
            <person name="Haas M."/>
            <person name="Kono T."/>
            <person name="Macchietto M."/>
            <person name="Millas R."/>
            <person name="McGilp L."/>
            <person name="Shao M."/>
            <person name="Duquette J."/>
            <person name="Hirsch C.N."/>
            <person name="Kimball J."/>
        </authorList>
    </citation>
    <scope>NUCLEOTIDE SEQUENCE</scope>
    <source>
        <tissue evidence="2">Fresh leaf tissue</tissue>
    </source>
</reference>
<name>A0A8J5SNC9_ZIZPA</name>
<organism evidence="2 3">
    <name type="scientific">Zizania palustris</name>
    <name type="common">Northern wild rice</name>
    <dbReference type="NCBI Taxonomy" id="103762"/>
    <lineage>
        <taxon>Eukaryota</taxon>
        <taxon>Viridiplantae</taxon>
        <taxon>Streptophyta</taxon>
        <taxon>Embryophyta</taxon>
        <taxon>Tracheophyta</taxon>
        <taxon>Spermatophyta</taxon>
        <taxon>Magnoliopsida</taxon>
        <taxon>Liliopsida</taxon>
        <taxon>Poales</taxon>
        <taxon>Poaceae</taxon>
        <taxon>BOP clade</taxon>
        <taxon>Oryzoideae</taxon>
        <taxon>Oryzeae</taxon>
        <taxon>Zizaniinae</taxon>
        <taxon>Zizania</taxon>
    </lineage>
</organism>
<evidence type="ECO:0000256" key="1">
    <source>
        <dbReference type="SAM" id="MobiDB-lite"/>
    </source>
</evidence>
<proteinExistence type="predicted"/>
<evidence type="ECO:0000313" key="2">
    <source>
        <dbReference type="EMBL" id="KAG8069644.1"/>
    </source>
</evidence>
<reference evidence="2" key="2">
    <citation type="submission" date="2021-02" db="EMBL/GenBank/DDBJ databases">
        <authorList>
            <person name="Kimball J.A."/>
            <person name="Haas M.W."/>
            <person name="Macchietto M."/>
            <person name="Kono T."/>
            <person name="Duquette J."/>
            <person name="Shao M."/>
        </authorList>
    </citation>
    <scope>NUCLEOTIDE SEQUENCE</scope>
    <source>
        <tissue evidence="2">Fresh leaf tissue</tissue>
    </source>
</reference>
<dbReference type="AlphaFoldDB" id="A0A8J5SNC9"/>
<keyword evidence="3" id="KW-1185">Reference proteome</keyword>
<feature type="compositionally biased region" description="Basic and acidic residues" evidence="1">
    <location>
        <begin position="37"/>
        <end position="46"/>
    </location>
</feature>
<protein>
    <submittedName>
        <fullName evidence="2">Uncharacterized protein</fullName>
    </submittedName>
</protein>
<sequence>MCKNLVLIEGVTEVYINFVGYRIRWIPKGGVKKNNPHKPDGSKIDANKATNSNVLEPKDKTKECKDTSNSSKSIKTSKGQNGDPKTDPKGKQQMDSLSELDEGSDDESKVDILDFIGDDSEDDMTMSGYDIQKSKSSKYSVNMVAPTQSSGGTSHQKGVDDFKMSVNEQNLNNTLVLAILPTTTSDFVEVLMTKGKCEGKPMIPDKGEK</sequence>
<dbReference type="Proteomes" id="UP000729402">
    <property type="component" value="Unassembled WGS sequence"/>
</dbReference>